<organism evidence="2 3">
    <name type="scientific">Corynebacterium mustelae</name>
    <dbReference type="NCBI Taxonomy" id="571915"/>
    <lineage>
        <taxon>Bacteria</taxon>
        <taxon>Bacillati</taxon>
        <taxon>Actinomycetota</taxon>
        <taxon>Actinomycetes</taxon>
        <taxon>Mycobacteriales</taxon>
        <taxon>Corynebacteriaceae</taxon>
        <taxon>Corynebacterium</taxon>
    </lineage>
</organism>
<keyword evidence="3" id="KW-1185">Reference proteome</keyword>
<evidence type="ECO:0000313" key="3">
    <source>
        <dbReference type="Proteomes" id="UP000035199"/>
    </source>
</evidence>
<reference evidence="3" key="2">
    <citation type="submission" date="2015-05" db="EMBL/GenBank/DDBJ databases">
        <title>Complete genome sequence of Corynebacterium mustelae DSM 45274, isolated from various tissues of a male ferret with lethal sepsis.</title>
        <authorList>
            <person name="Ruckert C."/>
            <person name="Albersmeier A."/>
            <person name="Winkler A."/>
            <person name="Tauch A."/>
        </authorList>
    </citation>
    <scope>NUCLEOTIDE SEQUENCE [LARGE SCALE GENOMIC DNA]</scope>
    <source>
        <strain evidence="3">DSM 45274</strain>
    </source>
</reference>
<accession>A0A0G3GVN5</accession>
<name>A0A0G3GVN5_9CORY</name>
<dbReference type="Proteomes" id="UP000035199">
    <property type="component" value="Chromosome"/>
</dbReference>
<dbReference type="EMBL" id="CP011542">
    <property type="protein sequence ID" value="AKK04600.1"/>
    <property type="molecule type" value="Genomic_DNA"/>
</dbReference>
<dbReference type="InterPro" id="IPR008841">
    <property type="entry name" value="Siphovirus-type_tail_N"/>
</dbReference>
<proteinExistence type="predicted"/>
<sequence>MELTPANIQIIGVDGQKWNVSGELMGLEGVELDVSPEGLHSEAPFKTIWQQSAYQEGATYLGNTIEPLDLVMGFNIYGDEGRSWEYVEERFFNSFSPEEPATIVYTSASGRRTLDVTLLEKTKTAVKNDPRLMEYSKMVLTLRAAFPFWKGETRTNTVMFPSGSGTNTVTVHNPTDRPLYLQWACTAPGRWTLPDYSFKRDAQSERKITTPTLTEGQDLTIDTYPRTETYTAADGSNIAGRFFGVDFLHPVPPRTPPTELPVSVENGGANAEVMVRMVEYWKRPHGG</sequence>
<evidence type="ECO:0000259" key="1">
    <source>
        <dbReference type="Pfam" id="PF05709"/>
    </source>
</evidence>
<protein>
    <submittedName>
        <fullName evidence="2">Phage tail protein</fullName>
    </submittedName>
</protein>
<evidence type="ECO:0000313" key="2">
    <source>
        <dbReference type="EMBL" id="AKK04600.1"/>
    </source>
</evidence>
<reference evidence="2 3" key="1">
    <citation type="journal article" date="2015" name="Genome Announc.">
        <title>Complete Genome Sequence of the Type Strain Corynebacterium mustelae DSM 45274, Isolated from Various Tissues of a Male Ferret with Lethal Sepsis.</title>
        <authorList>
            <person name="Ruckert C."/>
            <person name="Eimer J."/>
            <person name="Winkler A."/>
            <person name="Tauch A."/>
        </authorList>
    </citation>
    <scope>NUCLEOTIDE SEQUENCE [LARGE SCALE GENOMIC DNA]</scope>
    <source>
        <strain evidence="2 3">DSM 45274</strain>
    </source>
</reference>
<dbReference type="PATRIC" id="fig|571915.4.peg.256"/>
<dbReference type="KEGG" id="cmv:CMUST_01255"/>
<gene>
    <name evidence="2" type="ORF">CMUST_01255</name>
</gene>
<dbReference type="STRING" id="571915.CMUST_01255"/>
<dbReference type="AlphaFoldDB" id="A0A0G3GVN5"/>
<feature type="domain" description="Siphovirus-type tail component RIFT-related" evidence="1">
    <location>
        <begin position="50"/>
        <end position="116"/>
    </location>
</feature>
<dbReference type="Pfam" id="PF05709">
    <property type="entry name" value="Sipho_tail"/>
    <property type="match status" value="1"/>
</dbReference>